<evidence type="ECO:0000313" key="9">
    <source>
        <dbReference type="Proteomes" id="UP001623348"/>
    </source>
</evidence>
<evidence type="ECO:0000256" key="2">
    <source>
        <dbReference type="ARBA" id="ARBA00022771"/>
    </source>
</evidence>
<sequence length="249" mass="26569">MEPQLGPYPALYPPAGPFPAVGQPHWEPRPPEAPPGPWAPPRGDDSPGHLDPFSQAFASRLPGKAWGAGTPVAGGVTPPPGYLPYSGAPPEEPPPACLYQDLQPPPCAPPAPFQGPVETLLDLACSSALPGGGTNRELALHCLARAGGSLTGALELLLLGTPAWPWADPLAGYHYTGSDAWTPRERRLFAKALARHGKDFTRIQQAVPSKRMTQCVEFYYLYKSRLGQTQKQTPPEALGSRFPCKLCGK</sequence>
<dbReference type="PANTHER" id="PTHR16089:SF40">
    <property type="entry name" value="SUPPRESSOR OF ACTIVATED EGL-4 PROTEIN 1"/>
    <property type="match status" value="1"/>
</dbReference>
<evidence type="ECO:0000256" key="3">
    <source>
        <dbReference type="ARBA" id="ARBA00022833"/>
    </source>
</evidence>
<protein>
    <submittedName>
        <fullName evidence="8">Transcriptional-regulating factor 1-like</fullName>
    </submittedName>
</protein>
<evidence type="ECO:0000256" key="6">
    <source>
        <dbReference type="SAM" id="MobiDB-lite"/>
    </source>
</evidence>
<dbReference type="FunFam" id="1.10.10.60:FF:000012">
    <property type="entry name" value="Metastasis-associated 1 family, member 3"/>
    <property type="match status" value="1"/>
</dbReference>
<keyword evidence="2" id="KW-0863">Zinc-finger</keyword>
<evidence type="ECO:0000313" key="8">
    <source>
        <dbReference type="EMBL" id="GAB0201997.1"/>
    </source>
</evidence>
<dbReference type="Proteomes" id="UP001623348">
    <property type="component" value="Unassembled WGS sequence"/>
</dbReference>
<dbReference type="SUPFAM" id="SSF46689">
    <property type="entry name" value="Homeodomain-like"/>
    <property type="match status" value="1"/>
</dbReference>
<keyword evidence="9" id="KW-1185">Reference proteome</keyword>
<evidence type="ECO:0000256" key="4">
    <source>
        <dbReference type="ARBA" id="ARBA00023125"/>
    </source>
</evidence>
<dbReference type="InterPro" id="IPR051066">
    <property type="entry name" value="Trans_reg/Corepressor"/>
</dbReference>
<dbReference type="PROSITE" id="PS51293">
    <property type="entry name" value="SANT"/>
    <property type="match status" value="1"/>
</dbReference>
<comment type="caution">
    <text evidence="8">The sequence shown here is derived from an EMBL/GenBank/DDBJ whole genome shotgun (WGS) entry which is preliminary data.</text>
</comment>
<dbReference type="AlphaFoldDB" id="A0ABC9XYM2"/>
<dbReference type="SMART" id="SM00717">
    <property type="entry name" value="SANT"/>
    <property type="match status" value="1"/>
</dbReference>
<feature type="domain" description="SANT" evidence="7">
    <location>
        <begin position="176"/>
        <end position="227"/>
    </location>
</feature>
<proteinExistence type="predicted"/>
<dbReference type="GO" id="GO:0005634">
    <property type="term" value="C:nucleus"/>
    <property type="evidence" value="ECO:0007669"/>
    <property type="project" value="UniProtKB-ARBA"/>
</dbReference>
<feature type="region of interest" description="Disordered" evidence="6">
    <location>
        <begin position="1"/>
        <end position="55"/>
    </location>
</feature>
<evidence type="ECO:0000256" key="5">
    <source>
        <dbReference type="ARBA" id="ARBA00023242"/>
    </source>
</evidence>
<accession>A0ABC9XYM2</accession>
<dbReference type="GO" id="GO:0008270">
    <property type="term" value="F:zinc ion binding"/>
    <property type="evidence" value="ECO:0007669"/>
    <property type="project" value="UniProtKB-KW"/>
</dbReference>
<evidence type="ECO:0000259" key="7">
    <source>
        <dbReference type="PROSITE" id="PS51293"/>
    </source>
</evidence>
<evidence type="ECO:0000256" key="1">
    <source>
        <dbReference type="ARBA" id="ARBA00022723"/>
    </source>
</evidence>
<keyword evidence="4" id="KW-0238">DNA-binding</keyword>
<name>A0ABC9XYM2_GRUJA</name>
<dbReference type="Pfam" id="PF00249">
    <property type="entry name" value="Myb_DNA-binding"/>
    <property type="match status" value="1"/>
</dbReference>
<organism evidence="8 9">
    <name type="scientific">Grus japonensis</name>
    <name type="common">Japanese crane</name>
    <name type="synonym">Red-crowned crane</name>
    <dbReference type="NCBI Taxonomy" id="30415"/>
    <lineage>
        <taxon>Eukaryota</taxon>
        <taxon>Metazoa</taxon>
        <taxon>Chordata</taxon>
        <taxon>Craniata</taxon>
        <taxon>Vertebrata</taxon>
        <taxon>Euteleostomi</taxon>
        <taxon>Archelosauria</taxon>
        <taxon>Archosauria</taxon>
        <taxon>Dinosauria</taxon>
        <taxon>Saurischia</taxon>
        <taxon>Theropoda</taxon>
        <taxon>Coelurosauria</taxon>
        <taxon>Aves</taxon>
        <taxon>Neognathae</taxon>
        <taxon>Neoaves</taxon>
        <taxon>Gruiformes</taxon>
        <taxon>Gruidae</taxon>
        <taxon>Grus</taxon>
    </lineage>
</organism>
<dbReference type="PANTHER" id="PTHR16089">
    <property type="entry name" value="REST COREPRESSOR COREST PROTEIN-RELATED"/>
    <property type="match status" value="1"/>
</dbReference>
<dbReference type="GO" id="GO:0003677">
    <property type="term" value="F:DNA binding"/>
    <property type="evidence" value="ECO:0007669"/>
    <property type="project" value="UniProtKB-KW"/>
</dbReference>
<feature type="compositionally biased region" description="Pro residues" evidence="6">
    <location>
        <begin position="31"/>
        <end position="40"/>
    </location>
</feature>
<dbReference type="EMBL" id="BAAFJT010000035">
    <property type="protein sequence ID" value="GAB0201997.1"/>
    <property type="molecule type" value="Genomic_DNA"/>
</dbReference>
<dbReference type="InterPro" id="IPR001005">
    <property type="entry name" value="SANT/Myb"/>
</dbReference>
<gene>
    <name evidence="8" type="ORF">GRJ2_002665300</name>
</gene>
<dbReference type="InterPro" id="IPR009057">
    <property type="entry name" value="Homeodomain-like_sf"/>
</dbReference>
<keyword evidence="3" id="KW-0862">Zinc</keyword>
<dbReference type="Gene3D" id="1.10.10.60">
    <property type="entry name" value="Homeodomain-like"/>
    <property type="match status" value="1"/>
</dbReference>
<dbReference type="InterPro" id="IPR017884">
    <property type="entry name" value="SANT_dom"/>
</dbReference>
<keyword evidence="1" id="KW-0479">Metal-binding</keyword>
<keyword evidence="5" id="KW-0539">Nucleus</keyword>
<reference evidence="8 9" key="1">
    <citation type="submission" date="2024-06" db="EMBL/GenBank/DDBJ databases">
        <title>The draft genome of Grus japonensis, version 3.</title>
        <authorList>
            <person name="Nabeshima K."/>
            <person name="Suzuki S."/>
            <person name="Onuma M."/>
        </authorList>
    </citation>
    <scope>NUCLEOTIDE SEQUENCE [LARGE SCALE GENOMIC DNA]</scope>
    <source>
        <strain evidence="8 9">451A</strain>
    </source>
</reference>